<dbReference type="Proteomes" id="UP001230908">
    <property type="component" value="Unassembled WGS sequence"/>
</dbReference>
<gene>
    <name evidence="2" type="ORF">RB614_28370</name>
</gene>
<evidence type="ECO:0000313" key="3">
    <source>
        <dbReference type="Proteomes" id="UP001230908"/>
    </source>
</evidence>
<protein>
    <recommendedName>
        <fullName evidence="1">DUF7768 domain-containing protein</fullName>
    </recommendedName>
</protein>
<feature type="domain" description="DUF7768" evidence="1">
    <location>
        <begin position="23"/>
        <end position="97"/>
    </location>
</feature>
<evidence type="ECO:0000259" key="1">
    <source>
        <dbReference type="Pfam" id="PF24963"/>
    </source>
</evidence>
<sequence length="156" mass="17697">MVDDRKLIIYTAQSKHFFYCRDAVCEFVFHKGAVPLNPFRVFDYFLSDRVSRDVVRDGNRRIIEASDEVWVFGQELADGVILEIALATRLAKPLRFFSIGARAAEIEPIPPGQLTVEDEVLMISGLDEPQIRQHIVEQSTETIISAMGRTRELSGI</sequence>
<reference evidence="2 3" key="1">
    <citation type="submission" date="2023-08" db="EMBL/GenBank/DDBJ databases">
        <title>Phytohabitans sansha sp. nov., isolated from marine sediment.</title>
        <authorList>
            <person name="Zhao Y."/>
            <person name="Yi K."/>
        </authorList>
    </citation>
    <scope>NUCLEOTIDE SEQUENCE [LARGE SCALE GENOMIC DNA]</scope>
    <source>
        <strain evidence="2 3">ZYX-F-186</strain>
    </source>
</reference>
<dbReference type="EMBL" id="JAVHUY010000030">
    <property type="protein sequence ID" value="MDQ7908450.1"/>
    <property type="molecule type" value="Genomic_DNA"/>
</dbReference>
<organism evidence="2 3">
    <name type="scientific">Phytohabitans maris</name>
    <dbReference type="NCBI Taxonomy" id="3071409"/>
    <lineage>
        <taxon>Bacteria</taxon>
        <taxon>Bacillati</taxon>
        <taxon>Actinomycetota</taxon>
        <taxon>Actinomycetes</taxon>
        <taxon>Micromonosporales</taxon>
        <taxon>Micromonosporaceae</taxon>
    </lineage>
</organism>
<evidence type="ECO:0000313" key="2">
    <source>
        <dbReference type="EMBL" id="MDQ7908450.1"/>
    </source>
</evidence>
<proteinExistence type="predicted"/>
<dbReference type="Pfam" id="PF24963">
    <property type="entry name" value="DUF7768"/>
    <property type="match status" value="1"/>
</dbReference>
<accession>A0ABU0ZQE5</accession>
<name>A0ABU0ZQE5_9ACTN</name>
<dbReference type="RefSeq" id="WP_308715713.1">
    <property type="nucleotide sequence ID" value="NZ_JAVHUY010000030.1"/>
</dbReference>
<keyword evidence="3" id="KW-1185">Reference proteome</keyword>
<comment type="caution">
    <text evidence="2">The sequence shown here is derived from an EMBL/GenBank/DDBJ whole genome shotgun (WGS) entry which is preliminary data.</text>
</comment>
<dbReference type="InterPro" id="IPR056670">
    <property type="entry name" value="DUF7768"/>
</dbReference>